<dbReference type="PANTHER" id="PTHR33355:SF3">
    <property type="entry name" value="WALL-ASSOCIATED RECEPTOR KINASE GALACTURONAN-BINDING PROTEIN"/>
    <property type="match status" value="1"/>
</dbReference>
<dbReference type="EnsemblPlants" id="evm.model.03.764">
    <property type="protein sequence ID" value="cds.evm.model.03.764"/>
    <property type="gene ID" value="evm.TU.03.764"/>
</dbReference>
<evidence type="ECO:0008006" key="3">
    <source>
        <dbReference type="Google" id="ProtNLM"/>
    </source>
</evidence>
<accession>A0A803PAB4</accession>
<evidence type="ECO:0000313" key="1">
    <source>
        <dbReference type="EnsemblPlants" id="cds.evm.model.03.764"/>
    </source>
</evidence>
<protein>
    <recommendedName>
        <fullName evidence="3">Wall-associated receptor kinase C-terminal domain-containing protein</fullName>
    </recommendedName>
</protein>
<organism evidence="1 2">
    <name type="scientific">Cannabis sativa</name>
    <name type="common">Hemp</name>
    <name type="synonym">Marijuana</name>
    <dbReference type="NCBI Taxonomy" id="3483"/>
    <lineage>
        <taxon>Eukaryota</taxon>
        <taxon>Viridiplantae</taxon>
        <taxon>Streptophyta</taxon>
        <taxon>Embryophyta</taxon>
        <taxon>Tracheophyta</taxon>
        <taxon>Spermatophyta</taxon>
        <taxon>Magnoliopsida</taxon>
        <taxon>eudicotyledons</taxon>
        <taxon>Gunneridae</taxon>
        <taxon>Pentapetalae</taxon>
        <taxon>rosids</taxon>
        <taxon>fabids</taxon>
        <taxon>Rosales</taxon>
        <taxon>Cannabaceae</taxon>
        <taxon>Cannabis</taxon>
    </lineage>
</organism>
<name>A0A803PAB4_CANSA</name>
<sequence>MSCEEYYGCPAWDMVGHKRMGSMFGSGPPECCALSFEAIKAINLSKLECEGYSSAYSLAPLRVEGPNEWFYGIRVKYSVHGNDEFCRACEATGGTCGYGSDGIRQICMCGSTNSTSNCDSVKPSSSKRLYTVADTFAGFLMSLLAWMTIM</sequence>
<evidence type="ECO:0000313" key="2">
    <source>
        <dbReference type="Proteomes" id="UP000596661"/>
    </source>
</evidence>
<dbReference type="OMA" id="ECCASAF"/>
<dbReference type="Proteomes" id="UP000596661">
    <property type="component" value="Chromosome 3"/>
</dbReference>
<keyword evidence="2" id="KW-1185">Reference proteome</keyword>
<dbReference type="Gramene" id="evm.model.03.764">
    <property type="protein sequence ID" value="cds.evm.model.03.764"/>
    <property type="gene ID" value="evm.TU.03.764"/>
</dbReference>
<dbReference type="EMBL" id="UZAU01000266">
    <property type="status" value="NOT_ANNOTATED_CDS"/>
    <property type="molecule type" value="Genomic_DNA"/>
</dbReference>
<reference evidence="1" key="1">
    <citation type="submission" date="2018-11" db="EMBL/GenBank/DDBJ databases">
        <authorList>
            <person name="Grassa J C."/>
        </authorList>
    </citation>
    <scope>NUCLEOTIDE SEQUENCE [LARGE SCALE GENOMIC DNA]</scope>
</reference>
<reference evidence="1" key="2">
    <citation type="submission" date="2021-03" db="UniProtKB">
        <authorList>
            <consortium name="EnsemblPlants"/>
        </authorList>
    </citation>
    <scope>IDENTIFICATION</scope>
</reference>
<dbReference type="PANTHER" id="PTHR33355">
    <property type="entry name" value="WALL-ASSOCIATED RECEPTOR KINASE CARBOXY-TERMINAL PROTEIN-RELATED"/>
    <property type="match status" value="1"/>
</dbReference>
<proteinExistence type="predicted"/>
<dbReference type="AlphaFoldDB" id="A0A803PAB4"/>